<name>A0A9D4Q0S9_RHISA</name>
<proteinExistence type="predicted"/>
<dbReference type="AlphaFoldDB" id="A0A9D4Q0S9"/>
<dbReference type="GO" id="GO:0003676">
    <property type="term" value="F:nucleic acid binding"/>
    <property type="evidence" value="ECO:0007669"/>
    <property type="project" value="InterPro"/>
</dbReference>
<accession>A0A9D4Q0S9</accession>
<protein>
    <recommendedName>
        <fullName evidence="3">Gag-like protein</fullName>
    </recommendedName>
</protein>
<dbReference type="InterPro" id="IPR036875">
    <property type="entry name" value="Znf_CCHC_sf"/>
</dbReference>
<evidence type="ECO:0000313" key="1">
    <source>
        <dbReference type="EMBL" id="KAH7961031.1"/>
    </source>
</evidence>
<sequence>MEARREIAGLQRQALVAERPLVGDVLAGRIAAAARGPSGGQGPDNDVPLGAPPALQGPAGGLTYAAVLRPGLLAGAQAPGRPGFPVTSAGPGMVAAPAGARHEHVAFLTPNGTSDTPATDVVRTLKANIDPLAKDIRDVTLRYTRYGVTVFTNTRQSLLNMRTAIEQNAVTRAAMTVRVPEKRNPHLRFSEVDPEIGPDEFLWLLNDRNPNLQLDLERSKVRVTFRERGGTKAFVVEVDPAAFHRIMACPRLSIGWTIVRAYEDLHISTCTFCASYGHGRSSCPDASDPSKSVCMRWGAEGHLAAVCTVRAGDPSVCCAPCRRAGWEASGHPAGHP</sequence>
<dbReference type="VEuPathDB" id="VectorBase:RSAN_055797"/>
<evidence type="ECO:0000313" key="2">
    <source>
        <dbReference type="Proteomes" id="UP000821837"/>
    </source>
</evidence>
<dbReference type="Proteomes" id="UP000821837">
    <property type="component" value="Chromosome 3"/>
</dbReference>
<comment type="caution">
    <text evidence="1">The sequence shown here is derived from an EMBL/GenBank/DDBJ whole genome shotgun (WGS) entry which is preliminary data.</text>
</comment>
<dbReference type="EMBL" id="JABSTV010001249">
    <property type="protein sequence ID" value="KAH7961031.1"/>
    <property type="molecule type" value="Genomic_DNA"/>
</dbReference>
<reference evidence="1" key="1">
    <citation type="journal article" date="2020" name="Cell">
        <title>Large-Scale Comparative Analyses of Tick Genomes Elucidate Their Genetic Diversity and Vector Capacities.</title>
        <authorList>
            <consortium name="Tick Genome and Microbiome Consortium (TIGMIC)"/>
            <person name="Jia N."/>
            <person name="Wang J."/>
            <person name="Shi W."/>
            <person name="Du L."/>
            <person name="Sun Y."/>
            <person name="Zhan W."/>
            <person name="Jiang J.F."/>
            <person name="Wang Q."/>
            <person name="Zhang B."/>
            <person name="Ji P."/>
            <person name="Bell-Sakyi L."/>
            <person name="Cui X.M."/>
            <person name="Yuan T.T."/>
            <person name="Jiang B.G."/>
            <person name="Yang W.F."/>
            <person name="Lam T.T."/>
            <person name="Chang Q.C."/>
            <person name="Ding S.J."/>
            <person name="Wang X.J."/>
            <person name="Zhu J.G."/>
            <person name="Ruan X.D."/>
            <person name="Zhao L."/>
            <person name="Wei J.T."/>
            <person name="Ye R.Z."/>
            <person name="Que T.C."/>
            <person name="Du C.H."/>
            <person name="Zhou Y.H."/>
            <person name="Cheng J.X."/>
            <person name="Dai P.F."/>
            <person name="Guo W.B."/>
            <person name="Han X.H."/>
            <person name="Huang E.J."/>
            <person name="Li L.F."/>
            <person name="Wei W."/>
            <person name="Gao Y.C."/>
            <person name="Liu J.Z."/>
            <person name="Shao H.Z."/>
            <person name="Wang X."/>
            <person name="Wang C.C."/>
            <person name="Yang T.C."/>
            <person name="Huo Q.B."/>
            <person name="Li W."/>
            <person name="Chen H.Y."/>
            <person name="Chen S.E."/>
            <person name="Zhou L.G."/>
            <person name="Ni X.B."/>
            <person name="Tian J.H."/>
            <person name="Sheng Y."/>
            <person name="Liu T."/>
            <person name="Pan Y.S."/>
            <person name="Xia L.Y."/>
            <person name="Li J."/>
            <person name="Zhao F."/>
            <person name="Cao W.C."/>
        </authorList>
    </citation>
    <scope>NUCLEOTIDE SEQUENCE</scope>
    <source>
        <strain evidence="1">Rsan-2018</strain>
    </source>
</reference>
<evidence type="ECO:0008006" key="3">
    <source>
        <dbReference type="Google" id="ProtNLM"/>
    </source>
</evidence>
<organism evidence="1 2">
    <name type="scientific">Rhipicephalus sanguineus</name>
    <name type="common">Brown dog tick</name>
    <name type="synonym">Ixodes sanguineus</name>
    <dbReference type="NCBI Taxonomy" id="34632"/>
    <lineage>
        <taxon>Eukaryota</taxon>
        <taxon>Metazoa</taxon>
        <taxon>Ecdysozoa</taxon>
        <taxon>Arthropoda</taxon>
        <taxon>Chelicerata</taxon>
        <taxon>Arachnida</taxon>
        <taxon>Acari</taxon>
        <taxon>Parasitiformes</taxon>
        <taxon>Ixodida</taxon>
        <taxon>Ixodoidea</taxon>
        <taxon>Ixodidae</taxon>
        <taxon>Rhipicephalinae</taxon>
        <taxon>Rhipicephalus</taxon>
        <taxon>Rhipicephalus</taxon>
    </lineage>
</organism>
<dbReference type="GO" id="GO:0008270">
    <property type="term" value="F:zinc ion binding"/>
    <property type="evidence" value="ECO:0007669"/>
    <property type="project" value="InterPro"/>
</dbReference>
<gene>
    <name evidence="1" type="ORF">HPB52_001216</name>
</gene>
<reference evidence="1" key="2">
    <citation type="submission" date="2021-09" db="EMBL/GenBank/DDBJ databases">
        <authorList>
            <person name="Jia N."/>
            <person name="Wang J."/>
            <person name="Shi W."/>
            <person name="Du L."/>
            <person name="Sun Y."/>
            <person name="Zhan W."/>
            <person name="Jiang J."/>
            <person name="Wang Q."/>
            <person name="Zhang B."/>
            <person name="Ji P."/>
            <person name="Sakyi L.B."/>
            <person name="Cui X."/>
            <person name="Yuan T."/>
            <person name="Jiang B."/>
            <person name="Yang W."/>
            <person name="Lam T.T.-Y."/>
            <person name="Chang Q."/>
            <person name="Ding S."/>
            <person name="Wang X."/>
            <person name="Zhu J."/>
            <person name="Ruan X."/>
            <person name="Zhao L."/>
            <person name="Wei J."/>
            <person name="Que T."/>
            <person name="Du C."/>
            <person name="Cheng J."/>
            <person name="Dai P."/>
            <person name="Han X."/>
            <person name="Huang E."/>
            <person name="Gao Y."/>
            <person name="Liu J."/>
            <person name="Shao H."/>
            <person name="Ye R."/>
            <person name="Li L."/>
            <person name="Wei W."/>
            <person name="Wang X."/>
            <person name="Wang C."/>
            <person name="Huo Q."/>
            <person name="Li W."/>
            <person name="Guo W."/>
            <person name="Chen H."/>
            <person name="Chen S."/>
            <person name="Zhou L."/>
            <person name="Zhou L."/>
            <person name="Ni X."/>
            <person name="Tian J."/>
            <person name="Zhou Y."/>
            <person name="Sheng Y."/>
            <person name="Liu T."/>
            <person name="Pan Y."/>
            <person name="Xia L."/>
            <person name="Li J."/>
            <person name="Zhao F."/>
            <person name="Cao W."/>
        </authorList>
    </citation>
    <scope>NUCLEOTIDE SEQUENCE</scope>
    <source>
        <strain evidence="1">Rsan-2018</strain>
        <tissue evidence="1">Larvae</tissue>
    </source>
</reference>
<dbReference type="SUPFAM" id="SSF57756">
    <property type="entry name" value="Retrovirus zinc finger-like domains"/>
    <property type="match status" value="1"/>
</dbReference>
<keyword evidence="2" id="KW-1185">Reference proteome</keyword>
<dbReference type="Gene3D" id="4.10.60.10">
    <property type="entry name" value="Zinc finger, CCHC-type"/>
    <property type="match status" value="1"/>
</dbReference>